<dbReference type="AlphaFoldDB" id="A0A368G847"/>
<protein>
    <submittedName>
        <fullName evidence="2">Uncharacterized protein</fullName>
    </submittedName>
</protein>
<evidence type="ECO:0000256" key="1">
    <source>
        <dbReference type="SAM" id="MobiDB-lite"/>
    </source>
</evidence>
<dbReference type="OrthoDB" id="10450024at2759"/>
<reference evidence="2 3" key="1">
    <citation type="submission" date="2014-10" db="EMBL/GenBank/DDBJ databases">
        <title>Draft genome of the hookworm Ancylostoma caninum.</title>
        <authorList>
            <person name="Mitreva M."/>
        </authorList>
    </citation>
    <scope>NUCLEOTIDE SEQUENCE [LARGE SCALE GENOMIC DNA]</scope>
    <source>
        <strain evidence="2 3">Baltimore</strain>
    </source>
</reference>
<evidence type="ECO:0000313" key="3">
    <source>
        <dbReference type="Proteomes" id="UP000252519"/>
    </source>
</evidence>
<sequence length="277" mass="31045">NVKAGRWSQKRSAPPLSLNDSAKIVKCSRKRSAPSSSRSDHAMIVDCSPKRSPPSLSRHLVELFDSILPTDICDGRMNFEEIMDRIRRFVGDLIVAASQSGARGVPSIDYNYQYSADPSRALLPTNQLGIENLLSPVRSPHILPYQPQNYSDSGRRPLSNVRMISEGREENYGLGAFQDANIRALLPNTPVYSAARLRNLVHSNGMAMTERENTEIVPVEKLDPHQFQLLQEEGFRLVTLDLPEDSTSLTNMQRMALADMRHGNENTPEKEPKSITY</sequence>
<feature type="region of interest" description="Disordered" evidence="1">
    <location>
        <begin position="1"/>
        <end position="20"/>
    </location>
</feature>
<keyword evidence="3" id="KW-1185">Reference proteome</keyword>
<dbReference type="Proteomes" id="UP000252519">
    <property type="component" value="Unassembled WGS sequence"/>
</dbReference>
<accession>A0A368G847</accession>
<dbReference type="EMBL" id="JOJR01000278">
    <property type="protein sequence ID" value="RCN40583.1"/>
    <property type="molecule type" value="Genomic_DNA"/>
</dbReference>
<gene>
    <name evidence="2" type="ORF">ANCCAN_13488</name>
</gene>
<evidence type="ECO:0000313" key="2">
    <source>
        <dbReference type="EMBL" id="RCN40583.1"/>
    </source>
</evidence>
<feature type="non-terminal residue" evidence="2">
    <location>
        <position position="1"/>
    </location>
</feature>
<comment type="caution">
    <text evidence="2">The sequence shown here is derived from an EMBL/GenBank/DDBJ whole genome shotgun (WGS) entry which is preliminary data.</text>
</comment>
<organism evidence="2 3">
    <name type="scientific">Ancylostoma caninum</name>
    <name type="common">Dog hookworm</name>
    <dbReference type="NCBI Taxonomy" id="29170"/>
    <lineage>
        <taxon>Eukaryota</taxon>
        <taxon>Metazoa</taxon>
        <taxon>Ecdysozoa</taxon>
        <taxon>Nematoda</taxon>
        <taxon>Chromadorea</taxon>
        <taxon>Rhabditida</taxon>
        <taxon>Rhabditina</taxon>
        <taxon>Rhabditomorpha</taxon>
        <taxon>Strongyloidea</taxon>
        <taxon>Ancylostomatidae</taxon>
        <taxon>Ancylostomatinae</taxon>
        <taxon>Ancylostoma</taxon>
    </lineage>
</organism>
<proteinExistence type="predicted"/>
<name>A0A368G847_ANCCA</name>